<dbReference type="GO" id="GO:0035091">
    <property type="term" value="F:phosphatidylinositol binding"/>
    <property type="evidence" value="ECO:0007669"/>
    <property type="project" value="InterPro"/>
</dbReference>
<keyword evidence="3" id="KW-1185">Reference proteome</keyword>
<gene>
    <name evidence="2" type="ORF">C9374_006267</name>
</gene>
<comment type="caution">
    <text evidence="2">The sequence shown here is derived from an EMBL/GenBank/DDBJ whole genome shotgun (WGS) entry which is preliminary data.</text>
</comment>
<sequence>MFQTISHSQDENQPQFVEMEEEHEDLSFTDIGIQPYKFIEIHVTSHTMDGVGMHAKTLYQIETRVKSTKIEFRASRRYREFLSLYTQCKKLPSLISLSDMPEKKPFNRFDEKVILERQSQFQVILRELLRCGEIFVQSIFRDFLGIPQQFSLMNVLAFHKHLLYSISEISMSERQFEYDIPIEAWYHEEVKLWLASKKMLEFVDVFDRHPEWDGKTIWQFCTKGEGERLIVETTEASTEKISLFHQLRQLNTLQNLLLEKKKHHQNGDFTFDTTTGLFSNARPQKSNNNEHILLDEFFDTRDLNSTSYDPANGDAYLENNYEFLPLIEKQHLTELETRRVKCCMDKLKKLESELNENSYMILSQNLVIEDRLLYLKLNPLVASHSVLYDTSCSTIQQPLRKSLKKQKNDTPFVNLKLVITELSENAIHRLQRTLAHKFGKVNQQYGFFHTALVFGPFYLEWGDSS</sequence>
<dbReference type="Pfam" id="PF00787">
    <property type="entry name" value="PX"/>
    <property type="match status" value="1"/>
</dbReference>
<dbReference type="SMART" id="SM00312">
    <property type="entry name" value="PX"/>
    <property type="match status" value="1"/>
</dbReference>
<dbReference type="Gene3D" id="3.30.1520.10">
    <property type="entry name" value="Phox-like domain"/>
    <property type="match status" value="1"/>
</dbReference>
<dbReference type="SUPFAM" id="SSF64268">
    <property type="entry name" value="PX domain"/>
    <property type="match status" value="1"/>
</dbReference>
<dbReference type="RefSeq" id="XP_044546958.1">
    <property type="nucleotide sequence ID" value="XM_044696108.1"/>
</dbReference>
<feature type="domain" description="PX" evidence="1">
    <location>
        <begin position="37"/>
        <end position="151"/>
    </location>
</feature>
<accession>A0AA88GMD7</accession>
<evidence type="ECO:0000313" key="2">
    <source>
        <dbReference type="EMBL" id="KAG2381278.1"/>
    </source>
</evidence>
<protein>
    <recommendedName>
        <fullName evidence="1">PX domain-containing protein</fullName>
    </recommendedName>
</protein>
<reference evidence="2 3" key="1">
    <citation type="journal article" date="2018" name="BMC Genomics">
        <title>The genome of Naegleria lovaniensis, the basis for a comparative approach to unravel pathogenicity factors of the human pathogenic amoeba N. fowleri.</title>
        <authorList>
            <person name="Liechti N."/>
            <person name="Schurch N."/>
            <person name="Bruggmann R."/>
            <person name="Wittwer M."/>
        </authorList>
    </citation>
    <scope>NUCLEOTIDE SEQUENCE [LARGE SCALE GENOMIC DNA]</scope>
    <source>
        <strain evidence="2 3">ATCC 30569</strain>
    </source>
</reference>
<dbReference type="InterPro" id="IPR036871">
    <property type="entry name" value="PX_dom_sf"/>
</dbReference>
<evidence type="ECO:0000259" key="1">
    <source>
        <dbReference type="PROSITE" id="PS50195"/>
    </source>
</evidence>
<dbReference type="AlphaFoldDB" id="A0AA88GMD7"/>
<name>A0AA88GMD7_NAELO</name>
<proteinExistence type="predicted"/>
<dbReference type="CDD" id="cd06093">
    <property type="entry name" value="PX_domain"/>
    <property type="match status" value="1"/>
</dbReference>
<organism evidence="2 3">
    <name type="scientific">Naegleria lovaniensis</name>
    <name type="common">Amoeba</name>
    <dbReference type="NCBI Taxonomy" id="51637"/>
    <lineage>
        <taxon>Eukaryota</taxon>
        <taxon>Discoba</taxon>
        <taxon>Heterolobosea</taxon>
        <taxon>Tetramitia</taxon>
        <taxon>Eutetramitia</taxon>
        <taxon>Vahlkampfiidae</taxon>
        <taxon>Naegleria</taxon>
    </lineage>
</organism>
<dbReference type="Proteomes" id="UP000816034">
    <property type="component" value="Unassembled WGS sequence"/>
</dbReference>
<dbReference type="EMBL" id="PYSW02000027">
    <property type="protein sequence ID" value="KAG2381278.1"/>
    <property type="molecule type" value="Genomic_DNA"/>
</dbReference>
<evidence type="ECO:0000313" key="3">
    <source>
        <dbReference type="Proteomes" id="UP000816034"/>
    </source>
</evidence>
<dbReference type="InterPro" id="IPR001683">
    <property type="entry name" value="PX_dom"/>
</dbReference>
<dbReference type="PROSITE" id="PS50195">
    <property type="entry name" value="PX"/>
    <property type="match status" value="1"/>
</dbReference>
<dbReference type="GeneID" id="68098721"/>